<evidence type="ECO:0000313" key="1">
    <source>
        <dbReference type="EMBL" id="KAJ9111658.1"/>
    </source>
</evidence>
<sequence>MAQAIRKVVTRLLNGYIAPYTENLSENDLQFSLVSGSLALNNLQIKRGALDSLNLPIEVGQGLIGRLHIYVPLTTLGSEPIRLVIQDVFLLVKMKQVSGDIDSVEEEKKLQKVKQDQLKQLEAKESAAREASSAEKQGQQSKDFPPLSVERHPFAAGITLASFEVVSADENWVEGFIKQVFDATRKVARMDSLSVYVDSDTESIARSGLDTIDMWTCFQEMISRKDQEAEHQYVVRPITGDARVILRKRPSAENAKMDVNIAFDEIGIVLEDGQWRDASGVIELFHYYQRTSQYRKYRPSIQELQENRGKARWKLAKAIMHEIHEKKRRWTWEYMAQRRDDRKTYVELYSRTLLANKPLAGDDLEIIAKLELDLSYEDIRWFRKLAKRKAREDRTLRKRTEEPKPVEQDDQPKVPGGWLNWVWGSGQNPAAAGAEGKDDELTEADRQEVTNLFEDDEDEFDVSELSPDTVLRRIDATLGKGSFALRSSKYGRDHNMIALVFDQLSAKVFQLPSTLDATVALGGFSVSDGITPNTLHPQIVRVKEQASITQITDGDDPLKRQNAPFFVVRYEQNPLDQRADIGISAKMRHLEIVYSRGYIEAVSAFFRNASELESVNALIAAAGQSFEGLRQGTRAGLEYALERHKVGRYLLSGPTMDVQVDMDAPIIIVPERMDSLDSLHLVLDAGHIAVESALANQKEVQEVQSKRGQALVGEDYVKLQSLMYDKFSLRLKSTQLLIGNSWDSCMAALEDQVGGSSKLHIVEKIGMDFMIQNAILDVPQLTKLKVSGHLPNLHVNLSDTKYKSLMRLIDIAVPRSNPEESSDATQSRAHTPLQPTRDFRQLIGESHDFDDNASYLTDETDIRREEDGAFHDAVDDTANNQYLQFKQKTFELEFTVGELRASLSRSVTNGEDHRLATAALNGFALDLAIRQYDMSVNLGLKTLSLDMLQSEKISQPVIVTLLEEEDELVRVQYARVNKESPEYMSLYDGIDQSIDTSISTLKIHIEPEPLISLYDFIMTTFVPDRVEAENQEAAVDQEGDSSDKLRIRVRLRGVQLLLVNDSRQFATLALTTADVALLLRGGTMRLGATLGNISFRDEISTDQLQYYERDILTIEGNDLANLTYETFDPTDLETFPGYNSFVKLRSGSLRLFVSPQPLQYLVAFLTKLARLKAVYDTASQAAMQKAAEVVRMRYDIEVKTPILVLPRLDQDNKPGNERVIVRLGQVSAKNEYYKDRPSASAIDASLTGISIASESLVINENMPILADVDLRARIEQSGTDETQSDVSTTKAMKIIGNSNDIVMTLTQSQYRLVMALLRDLPSTLSGIKEDGEESSAASLVTENTLSNAPSSNSSLENVPSLSTMDVKFDVPTIRLELFDAKAITRATLEGHSIIRFEIEDVVTLYQQGASGEQMADVRLAAITLSNTRPGASLYRDFLPKSTSKEDQIHLKYEAGGGKDATSNLALNINAPQFILAADPLYALMDFAVLDEEEDDLEDGGIDAVVRSPDAPPVAAKKTENSMSIQLTVSDASVLLLASDSVKNTGLIELRIAQMVLTKQHNLTMAVQKLGMFFGHMDDPTDRARFLDDVNITLGYSAQGEGGASGTHIALGIQTITFRASYGDLLLITDVANKAIALASRQNPQMANEEPGDESLKQRRSSKSARRSTVTRRPEIQEPVVKPKPNGPKLTKLSTELLDASFGGFQLVLIGDIHELPVVHLQTPAFSCKAKDWSADLSANVAFKPSINYYNLKNSHWEPLLDPWEFGITAKTKTYPNGSKNTAVSLYSDRRLEMNMTAAFIELAITSITLQARTEEKKRQGIETRNAPFVVRNLTGRNILVRNDMSQDSRQKSATKARSQRLADGESMPWRFQDPKQQRENISAARRNAFAVTIENMHWDEIRGISVEREGEFLFMLSPQIQEFRYHLACEISLRDNVKIITFRSTFVIENETHLPLEAKLLDSANKLSRATYSIQPGDKWPIPLESVIHSRVIVRPIGGYSWPSTAFGWRDLMRNPVRALTCKHESDQEAPFRCQAAAIYDKKDPLTRAYPRMKLRIRAPVEIENLLPYNIRYRVYDKHLGTNTTNFLIKGGISPIHTVNLSHLLMLSVLVQDSGFKQSDFAIINTDDPDDFRTEKEILLRDNRNAELKLKLHYYKYPDSGGAFKVILYSPYVIINKTGLPFDMAYKSWSGGMGDLPGRDRFRSKPKHIVFTVRSGFSSPHVWKDDCRNEIPTPFMFSYPKEDRSNRMFIRVEDSEWSEPVSFEGVAADSQIKVTGDKGRTEYQIGMSYTEGMGKYKLSKAITLAPRYVIVNNYRKTLQVRQHRTENYRTIAASEKVFWHAFKKTASEQLSLGLAGSGTRWSAPIDIANVGKTFLLLPQLNGSGNPSLLRIECRLQDATIFLFIFEEKEQWPIQLRNETNIRMKFRQTEDATYSPPPQDRQYEDLPGFSTIPFSWDYPSAKSKKIKLAVGGNERDIDVMEIGILPPWKLSRQNPNTGTTGVLSLDVRTEGQSQVLVITRYDAENSIYKPARPTVERTDSVDGSNSIAFETIESQEKPTLTLEVKLEGVGLSVVNKNLQELMYISFRGLKLAYNNYATSYDASLDCGWIQIDNQLFGGLYPIILYPTIQPKDSKELEARPTLQASVTILRDDQHGVMYIKYASILLQMITIELDEDFLFALYDFSKFENASWEEPIPDVLFTNPAEIPEPLPVPSGTNIYFELLALQPTQIDISFMRTERVNVDKKPSTRNPLVFFLNALTMALGNINGAPLRLNALFLENARVTWPTLQERLILHYQEQIISQLYRVLGSADFLGNPVGLLNNVSSGFTDIFYEPYQGIVMHGGKELGVGLARGASSFAKKLTYGFSDSFSKVTGSIGKGISAAALDSEWQARRRMTLRRNKPKHALYGFTNGANVFASSVASGFEGLALKPLEGAEAGGVGGFFKGVGKGFVGAIAKPVAGVFDFASNVSEGIRNTTTVFDAEGLDRARYPRFCGSNGVLEPFDVVKATGQFWLKDLEHGKFFNETYVAHVHLNREDSAIIVTKTRILCIILSKMQLRWEIPFEDLKTIIMDTGGIGLVMQDDVNGPFIPLPEKAQKAFLFKALSNLYIDVGNETVLAGASHNFAEDATTALVAQARKQDRGKYKYRPPPSRPFAEANATYPTPTMKHIVLQEGTSPQPLAAQTHLRQLTSTILQSSRIIVVAGAGISCSSGIPDFRSQEGLYALCPSSTSSAITGQDLFSAHCLSRPDTLAAFNTFIGNLSTLCAKAQPTQTHALLRALEARPKLSPRGGKKGRGEGKGRLLRVYTQNIDGLEDKVGLGNGMLTAISKSITGTTANTTTPVPLIVKLHGSLSDSRCTLCQTTIPTTPEFTALYTSGISPSCPTCADRSAMRVARSARGIKIGGLRPALVLYDEPHPDAEKIGNIQVKDVDPARGREPEMVIVMGTSLKVHGVKNFLRSLIKTIRATYATSDTVSAAHRIAFINKTAPPAEFKDAFDVWIQSDCDHWANLTEAEWKRQRPWEWETQEKLALSTYSRLQIKSLDDKIQSAGKENALPLPLKTSYSASSTTLKRKREDAPSIVTPPRKSQPASRAPLRPARSNMNSAPLSPSLTPVFTRHSRRIEDSDTESETSDNEDDVVPDSEPDRRQRHRASQRVCQPTTPPSSKTRSTEVSFYTPPDSPPHTPVHVKLTSIPLRSTRRSCTSS</sequence>
<comment type="caution">
    <text evidence="1">The sequence shown here is derived from an EMBL/GenBank/DDBJ whole genome shotgun (WGS) entry which is preliminary data.</text>
</comment>
<dbReference type="Proteomes" id="UP001241377">
    <property type="component" value="Unassembled WGS sequence"/>
</dbReference>
<organism evidence="1 2">
    <name type="scientific">Naganishia cerealis</name>
    <dbReference type="NCBI Taxonomy" id="610337"/>
    <lineage>
        <taxon>Eukaryota</taxon>
        <taxon>Fungi</taxon>
        <taxon>Dikarya</taxon>
        <taxon>Basidiomycota</taxon>
        <taxon>Agaricomycotina</taxon>
        <taxon>Tremellomycetes</taxon>
        <taxon>Filobasidiales</taxon>
        <taxon>Filobasidiaceae</taxon>
        <taxon>Naganishia</taxon>
    </lineage>
</organism>
<name>A0ACC2WJK9_9TREE</name>
<protein>
    <submittedName>
        <fullName evidence="1">Uncharacterized protein</fullName>
    </submittedName>
</protein>
<keyword evidence="2" id="KW-1185">Reference proteome</keyword>
<proteinExistence type="predicted"/>
<gene>
    <name evidence="1" type="ORF">QFC19_001016</name>
</gene>
<evidence type="ECO:0000313" key="2">
    <source>
        <dbReference type="Proteomes" id="UP001241377"/>
    </source>
</evidence>
<reference evidence="1" key="1">
    <citation type="submission" date="2023-04" db="EMBL/GenBank/DDBJ databases">
        <title>Draft Genome sequencing of Naganishia species isolated from polar environments using Oxford Nanopore Technology.</title>
        <authorList>
            <person name="Leo P."/>
            <person name="Venkateswaran K."/>
        </authorList>
    </citation>
    <scope>NUCLEOTIDE SEQUENCE</scope>
    <source>
        <strain evidence="1">MNA-CCFEE 5261</strain>
    </source>
</reference>
<accession>A0ACC2WJK9</accession>
<dbReference type="EMBL" id="JASBWR010000007">
    <property type="protein sequence ID" value="KAJ9111658.1"/>
    <property type="molecule type" value="Genomic_DNA"/>
</dbReference>